<evidence type="ECO:0000256" key="1">
    <source>
        <dbReference type="SAM" id="MobiDB-lite"/>
    </source>
</evidence>
<dbReference type="AlphaFoldDB" id="A0AAV7DW83"/>
<feature type="region of interest" description="Disordered" evidence="1">
    <location>
        <begin position="283"/>
        <end position="302"/>
    </location>
</feature>
<dbReference type="InterPro" id="IPR036869">
    <property type="entry name" value="J_dom_sf"/>
</dbReference>
<feature type="compositionally biased region" description="Polar residues" evidence="1">
    <location>
        <begin position="210"/>
        <end position="223"/>
    </location>
</feature>
<dbReference type="SUPFAM" id="SSF46565">
    <property type="entry name" value="Chaperone J-domain"/>
    <property type="match status" value="1"/>
</dbReference>
<dbReference type="Gene3D" id="1.10.287.110">
    <property type="entry name" value="DnaJ domain"/>
    <property type="match status" value="1"/>
</dbReference>
<dbReference type="GO" id="GO:0031982">
    <property type="term" value="C:vesicle"/>
    <property type="evidence" value="ECO:0007669"/>
    <property type="project" value="TreeGrafter"/>
</dbReference>
<dbReference type="PANTHER" id="PTHR23172:SF64">
    <property type="entry name" value="J DOMAIN-CONTAINING PROTEIN REQUIRED FOR CHLOROPLAST ACCUMULATION RESPONSE 1"/>
    <property type="match status" value="1"/>
</dbReference>
<feature type="compositionally biased region" description="Basic and acidic residues" evidence="1">
    <location>
        <begin position="313"/>
        <end position="329"/>
    </location>
</feature>
<dbReference type="GO" id="GO:0005737">
    <property type="term" value="C:cytoplasm"/>
    <property type="evidence" value="ECO:0007669"/>
    <property type="project" value="TreeGrafter"/>
</dbReference>
<dbReference type="CDD" id="cd06257">
    <property type="entry name" value="DnaJ"/>
    <property type="match status" value="1"/>
</dbReference>
<feature type="region of interest" description="Disordered" evidence="1">
    <location>
        <begin position="113"/>
        <end position="136"/>
    </location>
</feature>
<feature type="compositionally biased region" description="Polar residues" evidence="1">
    <location>
        <begin position="539"/>
        <end position="549"/>
    </location>
</feature>
<evidence type="ECO:0008006" key="4">
    <source>
        <dbReference type="Google" id="ProtNLM"/>
    </source>
</evidence>
<feature type="region of interest" description="Disordered" evidence="1">
    <location>
        <begin position="349"/>
        <end position="389"/>
    </location>
</feature>
<dbReference type="PANTHER" id="PTHR23172">
    <property type="entry name" value="AUXILIN/CYCLIN G-ASSOCIATED KINASE-RELATED"/>
    <property type="match status" value="1"/>
</dbReference>
<feature type="region of interest" description="Disordered" evidence="1">
    <location>
        <begin position="515"/>
        <end position="551"/>
    </location>
</feature>
<reference evidence="2 3" key="1">
    <citation type="submission" date="2021-07" db="EMBL/GenBank/DDBJ databases">
        <title>The Aristolochia fimbriata genome: insights into angiosperm evolution, floral development and chemical biosynthesis.</title>
        <authorList>
            <person name="Jiao Y."/>
        </authorList>
    </citation>
    <scope>NUCLEOTIDE SEQUENCE [LARGE SCALE GENOMIC DNA]</scope>
    <source>
        <strain evidence="2">IBCAS-2021</strain>
        <tissue evidence="2">Leaf</tissue>
    </source>
</reference>
<feature type="region of interest" description="Disordered" evidence="1">
    <location>
        <begin position="148"/>
        <end position="243"/>
    </location>
</feature>
<keyword evidence="3" id="KW-1185">Reference proteome</keyword>
<dbReference type="EMBL" id="JAINDJ010000008">
    <property type="protein sequence ID" value="KAG9440915.1"/>
    <property type="molecule type" value="Genomic_DNA"/>
</dbReference>
<sequence>MENPYHKERILVGYTARRSLGNPMPSPKISYRRASDVDFSDVFGGPPRCSMTEDHNNPGENLGSSAEKEERLKSFKNPWSSLKEKPVFGEERQRRTHLKEDFFNDIFKVDETLSSTPKHSDPFSSMPGSRVQSPVHPSLSRQLSFTANPAKGINSPKFGSIPGHSNGVSSQFGFPSSPRASRIAAQMAVQDNTRRESRPPQRQSPLSDQFTLSSDESVKTIESTGKDMGSQYANGADSSDVSTNNRKFHFSIYKWASKGAPLTMQFRKGDRSNSLAKGNNMGIVNSSLETTPKEISMSSESEVLLRTEPQFHSQDDRPSKGQNKNEEPAPARPAGETLRSLLCKNGETVGETEQQPVELQSPELRGDNYDRAGNHEMQQQSGQTSGTLRMSAEKHETVKVKKHIGKKSILHQTEVTKASTHEVNSKEKKMGDGTKSKVKEFVKIFNSEASTKPTPYKDRTIQNSRKTGTIASDFNDKMCKGNTGKTKTEQDVAFEQGNLRNPSQQKASMNANIKHGVDSPMEKSNINQSVDPPKEKSNISRASSGTTSEGFDASVGNIVKIHSEDLENLETKIRQWSTGREGNIRSLLSTLQYVLWSDSGWKPVPLVDIIDGASVKRAYQKALLCLHPDKLQQKGAGMQEKYIAEKVFDILQEAWTQFNTLGPF</sequence>
<proteinExistence type="predicted"/>
<feature type="compositionally biased region" description="Low complexity" evidence="1">
    <location>
        <begin position="200"/>
        <end position="209"/>
    </location>
</feature>
<comment type="caution">
    <text evidence="2">The sequence shown here is derived from an EMBL/GenBank/DDBJ whole genome shotgun (WGS) entry which is preliminary data.</text>
</comment>
<gene>
    <name evidence="2" type="ORF">H6P81_021080</name>
</gene>
<organism evidence="2 3">
    <name type="scientific">Aristolochia fimbriata</name>
    <name type="common">White veined hardy Dutchman's pipe vine</name>
    <dbReference type="NCBI Taxonomy" id="158543"/>
    <lineage>
        <taxon>Eukaryota</taxon>
        <taxon>Viridiplantae</taxon>
        <taxon>Streptophyta</taxon>
        <taxon>Embryophyta</taxon>
        <taxon>Tracheophyta</taxon>
        <taxon>Spermatophyta</taxon>
        <taxon>Magnoliopsida</taxon>
        <taxon>Magnoliidae</taxon>
        <taxon>Piperales</taxon>
        <taxon>Aristolochiaceae</taxon>
        <taxon>Aristolochia</taxon>
    </lineage>
</organism>
<dbReference type="Proteomes" id="UP000825729">
    <property type="component" value="Unassembled WGS sequence"/>
</dbReference>
<dbReference type="GO" id="GO:0072318">
    <property type="term" value="P:clathrin coat disassembly"/>
    <property type="evidence" value="ECO:0007669"/>
    <property type="project" value="TreeGrafter"/>
</dbReference>
<feature type="compositionally biased region" description="Basic and acidic residues" evidence="1">
    <location>
        <begin position="364"/>
        <end position="374"/>
    </location>
</feature>
<name>A0AAV7DW83_ARIFI</name>
<evidence type="ECO:0000313" key="3">
    <source>
        <dbReference type="Proteomes" id="UP000825729"/>
    </source>
</evidence>
<feature type="region of interest" description="Disordered" evidence="1">
    <location>
        <begin position="309"/>
        <end position="337"/>
    </location>
</feature>
<dbReference type="InterPro" id="IPR001623">
    <property type="entry name" value="DnaJ_domain"/>
</dbReference>
<feature type="compositionally biased region" description="Polar residues" evidence="1">
    <location>
        <begin position="376"/>
        <end position="388"/>
    </location>
</feature>
<evidence type="ECO:0000313" key="2">
    <source>
        <dbReference type="EMBL" id="KAG9440915.1"/>
    </source>
</evidence>
<feature type="compositionally biased region" description="Polar residues" evidence="1">
    <location>
        <begin position="231"/>
        <end position="243"/>
    </location>
</feature>
<protein>
    <recommendedName>
        <fullName evidence="4">J domain-containing protein required for chloroplast accumulation response 1</fullName>
    </recommendedName>
</protein>
<dbReference type="GO" id="GO:0030276">
    <property type="term" value="F:clathrin binding"/>
    <property type="evidence" value="ECO:0007669"/>
    <property type="project" value="TreeGrafter"/>
</dbReference>
<dbReference type="GO" id="GO:0072583">
    <property type="term" value="P:clathrin-dependent endocytosis"/>
    <property type="evidence" value="ECO:0007669"/>
    <property type="project" value="TreeGrafter"/>
</dbReference>
<dbReference type="FunFam" id="1.10.287.110:FF:000043">
    <property type="entry name" value="J-domain protein required for chloroplast accumulation response 1"/>
    <property type="match status" value="1"/>
</dbReference>
<accession>A0AAV7DW83</accession>
<feature type="region of interest" description="Disordered" evidence="1">
    <location>
        <begin position="42"/>
        <end position="75"/>
    </location>
</feature>
<feature type="compositionally biased region" description="Polar residues" evidence="1">
    <location>
        <begin position="113"/>
        <end position="132"/>
    </location>
</feature>